<dbReference type="EMBL" id="JBHFNT010000067">
    <property type="protein sequence ID" value="MFB2834388.1"/>
    <property type="molecule type" value="Genomic_DNA"/>
</dbReference>
<keyword evidence="3" id="KW-1185">Reference proteome</keyword>
<dbReference type="Proteomes" id="UP001576780">
    <property type="component" value="Unassembled WGS sequence"/>
</dbReference>
<comment type="caution">
    <text evidence="2">The sequence shown here is derived from an EMBL/GenBank/DDBJ whole genome shotgun (WGS) entry which is preliminary data.</text>
</comment>
<proteinExistence type="predicted"/>
<keyword evidence="1" id="KW-0812">Transmembrane</keyword>
<feature type="transmembrane region" description="Helical" evidence="1">
    <location>
        <begin position="403"/>
        <end position="424"/>
    </location>
</feature>
<organism evidence="2 3">
    <name type="scientific">Floridaenema evergladense BLCC-F167</name>
    <dbReference type="NCBI Taxonomy" id="3153639"/>
    <lineage>
        <taxon>Bacteria</taxon>
        <taxon>Bacillati</taxon>
        <taxon>Cyanobacteriota</taxon>
        <taxon>Cyanophyceae</taxon>
        <taxon>Oscillatoriophycideae</taxon>
        <taxon>Aerosakkonematales</taxon>
        <taxon>Aerosakkonemataceae</taxon>
        <taxon>Floridanema</taxon>
        <taxon>Floridanema evergladense</taxon>
    </lineage>
</organism>
<evidence type="ECO:0000256" key="1">
    <source>
        <dbReference type="SAM" id="Phobius"/>
    </source>
</evidence>
<feature type="transmembrane region" description="Helical" evidence="1">
    <location>
        <begin position="216"/>
        <end position="239"/>
    </location>
</feature>
<gene>
    <name evidence="2" type="ORF">ACE1CA_07620</name>
</gene>
<dbReference type="RefSeq" id="WP_413276888.1">
    <property type="nucleotide sequence ID" value="NZ_JBHFNT010000067.1"/>
</dbReference>
<feature type="transmembrane region" description="Helical" evidence="1">
    <location>
        <begin position="102"/>
        <end position="123"/>
    </location>
</feature>
<name>A0ABV4WH40_9CYAN</name>
<keyword evidence="1" id="KW-1133">Transmembrane helix</keyword>
<feature type="transmembrane region" description="Helical" evidence="1">
    <location>
        <begin position="12"/>
        <end position="34"/>
    </location>
</feature>
<feature type="transmembrane region" description="Helical" evidence="1">
    <location>
        <begin position="366"/>
        <end position="383"/>
    </location>
</feature>
<feature type="transmembrane region" description="Helical" evidence="1">
    <location>
        <begin position="333"/>
        <end position="354"/>
    </location>
</feature>
<feature type="transmembrane region" description="Helical" evidence="1">
    <location>
        <begin position="180"/>
        <end position="209"/>
    </location>
</feature>
<feature type="transmembrane region" description="Helical" evidence="1">
    <location>
        <begin position="135"/>
        <end position="154"/>
    </location>
</feature>
<reference evidence="2 3" key="1">
    <citation type="submission" date="2024-09" db="EMBL/GenBank/DDBJ databases">
        <title>Floridaenema gen nov. (Aerosakkonemataceae, Aerosakkonematales ord. nov., Cyanobacteria) from benthic tropical and subtropical fresh waters, with the description of four new species.</title>
        <authorList>
            <person name="Moretto J.A."/>
            <person name="Berthold D.E."/>
            <person name="Lefler F.W."/>
            <person name="Huang I.-S."/>
            <person name="Laughinghouse H. IV."/>
        </authorList>
    </citation>
    <scope>NUCLEOTIDE SEQUENCE [LARGE SCALE GENOMIC DNA]</scope>
    <source>
        <strain evidence="2 3">BLCC-F167</strain>
    </source>
</reference>
<evidence type="ECO:0000313" key="3">
    <source>
        <dbReference type="Proteomes" id="UP001576780"/>
    </source>
</evidence>
<feature type="transmembrane region" description="Helical" evidence="1">
    <location>
        <begin position="296"/>
        <end position="321"/>
    </location>
</feature>
<dbReference type="InterPro" id="IPR018650">
    <property type="entry name" value="STSV1_Orf64"/>
</dbReference>
<keyword evidence="1" id="KW-0472">Membrane</keyword>
<dbReference type="Pfam" id="PF09852">
    <property type="entry name" value="DUF2079"/>
    <property type="match status" value="1"/>
</dbReference>
<evidence type="ECO:0000313" key="2">
    <source>
        <dbReference type="EMBL" id="MFB2834388.1"/>
    </source>
</evidence>
<protein>
    <submittedName>
        <fullName evidence="2">DUF2079 domain-containing protein</fullName>
    </submittedName>
</protein>
<accession>A0ABV4WH40</accession>
<sequence>MVLNGRKHPYLTGVIAVAIAFFVLMLGLTLHRYFTFYASYDQGIFNQVFWNGIHGRFFQSSLSSQLSTNVVHNGEVPSVFYHRLGQHFTPALLLWIPLYSLFPAPTTLTVLQVTLVTAAGLLLYSLARQYLQPRLAAIITFSFYGANAIIGPTLSNFHDICQVPLFTFGLFLAMEKRRWWLFWLLAVLILAVREDGGVSLFGVGFYMIASRRFPRIGLGVCVLAFGYMLVLTNLIMPLFSADISQRFMMERFGQYAEGTEASTVEIIWGMVRNPWRLFVELVTPVDRTITYFLAHWLPFAFVPAFSPSAWAIAGFPLLKLLLGQGQSVLAINIRYAMTVVPGLCYGTILWWAAGREKLIDAPVRDLIASGLISLGNFFSYPIFRGVQTIISKLVNWWEKQPKLLKLSMQRFWIICICLSLVFTFTSNPNRTLSFLIPDSIRPLVYVPINIQWKHAGSIRSLLDRIPTDGSVAATTYIVPHLSGRREIIRFPALEFQNDRREVVSVDYAIADLWQLKKYQVAFKTDCQILQDSVRTIDKIFGNQLYGIVGFEDGVILLQKGVQSNPDAISAWQIFREEITPILNKPKC</sequence>